<dbReference type="GO" id="GO:0009225">
    <property type="term" value="P:nucleotide-sugar metabolic process"/>
    <property type="evidence" value="ECO:0007669"/>
    <property type="project" value="InterPro"/>
</dbReference>
<proteinExistence type="inferred from homology"/>
<comment type="catalytic activity">
    <reaction evidence="1 8">
        <text>dTDP-alpha-D-glucose = dTDP-4-dehydro-6-deoxy-alpha-D-glucose + H2O</text>
        <dbReference type="Rhea" id="RHEA:17221"/>
        <dbReference type="ChEBI" id="CHEBI:15377"/>
        <dbReference type="ChEBI" id="CHEBI:57477"/>
        <dbReference type="ChEBI" id="CHEBI:57649"/>
        <dbReference type="EC" id="4.2.1.46"/>
    </reaction>
</comment>
<keyword evidence="7 8" id="KW-0456">Lyase</keyword>
<evidence type="ECO:0000256" key="2">
    <source>
        <dbReference type="ARBA" id="ARBA00001911"/>
    </source>
</evidence>
<dbReference type="CDD" id="cd05246">
    <property type="entry name" value="dTDP_GD_SDR_e"/>
    <property type="match status" value="1"/>
</dbReference>
<organism evidence="10 11">
    <name type="scientific">Fimbriimonas ginsengisoli</name>
    <dbReference type="NCBI Taxonomy" id="1005039"/>
    <lineage>
        <taxon>Bacteria</taxon>
        <taxon>Bacillati</taxon>
        <taxon>Armatimonadota</taxon>
        <taxon>Fimbriimonadia</taxon>
        <taxon>Fimbriimonadales</taxon>
        <taxon>Fimbriimonadaceae</taxon>
        <taxon>Fimbriimonas</taxon>
    </lineage>
</organism>
<dbReference type="InterPro" id="IPR036291">
    <property type="entry name" value="NAD(P)-bd_dom_sf"/>
</dbReference>
<gene>
    <name evidence="10" type="primary">rfbB</name>
    <name evidence="10" type="ORF">HYR64_00930</name>
</gene>
<evidence type="ECO:0000256" key="4">
    <source>
        <dbReference type="ARBA" id="ARBA00011990"/>
    </source>
</evidence>
<dbReference type="Pfam" id="PF16363">
    <property type="entry name" value="GDP_Man_Dehyd"/>
    <property type="match status" value="1"/>
</dbReference>
<sequence>MNLLVCGGAGFIGSNFVRLMLEREPGCRIAILDALTYAGNMTTIADVLADPRCRFTHGQIQDAHTVAELVKAKKITHIVNFAAETHNDRSLLESGSFIQTDVFGVHVLLEATRKFGLERLVHVSTDEVYGSIAEGRFTEQSPLEPNTPYSASKAGGDLQARAHFVSFGTPVIVTRGGNNYGPFQYPEKLIPFFVTRLMDGKKVPLYGDGSQVREWIHVMDHCEGIEKVLRKGEPGQVYNIGDDNERANHEVVRILLEETGRDAALVKSIPDPRRGAHDKRYSMACDRVRALGWMPRRSFHEHLRETVRWYREHEAWWRPIAESEAYESFVKAFYGPSLGEDL</sequence>
<protein>
    <recommendedName>
        <fullName evidence="5 8">dTDP-glucose 4,6-dehydratase</fullName>
        <ecNumber evidence="4 8">4.2.1.46</ecNumber>
    </recommendedName>
</protein>
<dbReference type="NCBIfam" id="TIGR01181">
    <property type="entry name" value="dTDP_gluc_dehyt"/>
    <property type="match status" value="1"/>
</dbReference>
<dbReference type="PANTHER" id="PTHR43000">
    <property type="entry name" value="DTDP-D-GLUCOSE 4,6-DEHYDRATASE-RELATED"/>
    <property type="match status" value="1"/>
</dbReference>
<dbReference type="InterPro" id="IPR016040">
    <property type="entry name" value="NAD(P)-bd_dom"/>
</dbReference>
<evidence type="ECO:0000256" key="1">
    <source>
        <dbReference type="ARBA" id="ARBA00001539"/>
    </source>
</evidence>
<evidence type="ECO:0000259" key="9">
    <source>
        <dbReference type="Pfam" id="PF16363"/>
    </source>
</evidence>
<dbReference type="AlphaFoldDB" id="A0A931PUX9"/>
<name>A0A931PUX9_FIMGI</name>
<evidence type="ECO:0000256" key="3">
    <source>
        <dbReference type="ARBA" id="ARBA00008178"/>
    </source>
</evidence>
<comment type="cofactor">
    <cofactor evidence="2 8">
        <name>NAD(+)</name>
        <dbReference type="ChEBI" id="CHEBI:57540"/>
    </cofactor>
</comment>
<evidence type="ECO:0000256" key="8">
    <source>
        <dbReference type="RuleBase" id="RU004473"/>
    </source>
</evidence>
<dbReference type="InterPro" id="IPR005888">
    <property type="entry name" value="dTDP_Gluc_deHydtase"/>
</dbReference>
<dbReference type="Proteomes" id="UP000727962">
    <property type="component" value="Unassembled WGS sequence"/>
</dbReference>
<comment type="similarity">
    <text evidence="3 8">Belongs to the NAD(P)-dependent epimerase/dehydratase family. dTDP-glucose dehydratase subfamily.</text>
</comment>
<evidence type="ECO:0000256" key="7">
    <source>
        <dbReference type="ARBA" id="ARBA00023239"/>
    </source>
</evidence>
<dbReference type="EMBL" id="JACOSL010000006">
    <property type="protein sequence ID" value="MBI1755655.1"/>
    <property type="molecule type" value="Genomic_DNA"/>
</dbReference>
<keyword evidence="6" id="KW-0520">NAD</keyword>
<evidence type="ECO:0000256" key="6">
    <source>
        <dbReference type="ARBA" id="ARBA00023027"/>
    </source>
</evidence>
<reference evidence="10" key="1">
    <citation type="submission" date="2020-07" db="EMBL/GenBank/DDBJ databases">
        <title>Huge and variable diversity of episymbiotic CPR bacteria and DPANN archaea in groundwater ecosystems.</title>
        <authorList>
            <person name="He C.Y."/>
            <person name="Keren R."/>
            <person name="Whittaker M."/>
            <person name="Farag I.F."/>
            <person name="Doudna J."/>
            <person name="Cate J.H.D."/>
            <person name="Banfield J.F."/>
        </authorList>
    </citation>
    <scope>NUCLEOTIDE SEQUENCE</scope>
    <source>
        <strain evidence="10">NC_groundwater_17_Pr7_B-0.1um_64_12</strain>
    </source>
</reference>
<dbReference type="EC" id="4.2.1.46" evidence="4 8"/>
<accession>A0A931PUX9</accession>
<dbReference type="GO" id="GO:0008460">
    <property type="term" value="F:dTDP-glucose 4,6-dehydratase activity"/>
    <property type="evidence" value="ECO:0007669"/>
    <property type="project" value="UniProtKB-EC"/>
</dbReference>
<evidence type="ECO:0000313" key="10">
    <source>
        <dbReference type="EMBL" id="MBI1755655.1"/>
    </source>
</evidence>
<dbReference type="SUPFAM" id="SSF51735">
    <property type="entry name" value="NAD(P)-binding Rossmann-fold domains"/>
    <property type="match status" value="1"/>
</dbReference>
<feature type="domain" description="NAD(P)-binding" evidence="9">
    <location>
        <begin position="4"/>
        <end position="306"/>
    </location>
</feature>
<dbReference type="Gene3D" id="3.90.25.10">
    <property type="entry name" value="UDP-galactose 4-epimerase, domain 1"/>
    <property type="match status" value="1"/>
</dbReference>
<evidence type="ECO:0000313" key="11">
    <source>
        <dbReference type="Proteomes" id="UP000727962"/>
    </source>
</evidence>
<evidence type="ECO:0000256" key="5">
    <source>
        <dbReference type="ARBA" id="ARBA00016977"/>
    </source>
</evidence>
<dbReference type="Gene3D" id="3.40.50.720">
    <property type="entry name" value="NAD(P)-binding Rossmann-like Domain"/>
    <property type="match status" value="1"/>
</dbReference>
<comment type="caution">
    <text evidence="10">The sequence shown here is derived from an EMBL/GenBank/DDBJ whole genome shotgun (WGS) entry which is preliminary data.</text>
</comment>